<dbReference type="InterPro" id="IPR036390">
    <property type="entry name" value="WH_DNA-bd_sf"/>
</dbReference>
<keyword evidence="1" id="KW-0805">Transcription regulation</keyword>
<dbReference type="SMART" id="SM01134">
    <property type="entry name" value="DeoRC"/>
    <property type="match status" value="1"/>
</dbReference>
<evidence type="ECO:0000313" key="5">
    <source>
        <dbReference type="EMBL" id="CAN02599.1"/>
    </source>
</evidence>
<feature type="domain" description="HTH deoR-type" evidence="4">
    <location>
        <begin position="10"/>
        <end position="65"/>
    </location>
</feature>
<name>A5CU13_CLAM3</name>
<dbReference type="Proteomes" id="UP000001564">
    <property type="component" value="Chromosome"/>
</dbReference>
<keyword evidence="2" id="KW-0238">DNA-binding</keyword>
<gene>
    <name evidence="5" type="ordered locus">CMM_2517</name>
</gene>
<dbReference type="Gene3D" id="3.40.50.1360">
    <property type="match status" value="1"/>
</dbReference>
<accession>A5CU13</accession>
<evidence type="ECO:0000256" key="1">
    <source>
        <dbReference type="ARBA" id="ARBA00023015"/>
    </source>
</evidence>
<protein>
    <submittedName>
        <fullName evidence="5">DeoR-family transcriptional regulator</fullName>
    </submittedName>
</protein>
<dbReference type="AlphaFoldDB" id="A5CU13"/>
<dbReference type="GO" id="GO:0003700">
    <property type="term" value="F:DNA-binding transcription factor activity"/>
    <property type="evidence" value="ECO:0007669"/>
    <property type="project" value="InterPro"/>
</dbReference>
<dbReference type="OrthoDB" id="7688673at2"/>
<dbReference type="KEGG" id="cmi:CMM_2517"/>
<organism evidence="5 6">
    <name type="scientific">Clavibacter michiganensis subsp. michiganensis (strain NCPPB 382)</name>
    <dbReference type="NCBI Taxonomy" id="443906"/>
    <lineage>
        <taxon>Bacteria</taxon>
        <taxon>Bacillati</taxon>
        <taxon>Actinomycetota</taxon>
        <taxon>Actinomycetes</taxon>
        <taxon>Micrococcales</taxon>
        <taxon>Microbacteriaceae</taxon>
        <taxon>Clavibacter</taxon>
    </lineage>
</organism>
<evidence type="ECO:0000259" key="4">
    <source>
        <dbReference type="PROSITE" id="PS51000"/>
    </source>
</evidence>
<dbReference type="eggNOG" id="COG1349">
    <property type="taxonomic scope" value="Bacteria"/>
</dbReference>
<dbReference type="HOGENOM" id="CLU_060699_0_1_11"/>
<evidence type="ECO:0000256" key="3">
    <source>
        <dbReference type="ARBA" id="ARBA00023163"/>
    </source>
</evidence>
<dbReference type="PROSITE" id="PS51000">
    <property type="entry name" value="HTH_DEOR_2"/>
    <property type="match status" value="1"/>
</dbReference>
<dbReference type="GO" id="GO:0003677">
    <property type="term" value="F:DNA binding"/>
    <property type="evidence" value="ECO:0007669"/>
    <property type="project" value="UniProtKB-KW"/>
</dbReference>
<dbReference type="EMBL" id="AM711867">
    <property type="protein sequence ID" value="CAN02599.1"/>
    <property type="molecule type" value="Genomic_DNA"/>
</dbReference>
<dbReference type="RefSeq" id="WP_012039206.1">
    <property type="nucleotide sequence ID" value="NC_009480.1"/>
</dbReference>
<dbReference type="InterPro" id="IPR001034">
    <property type="entry name" value="DeoR_HTH"/>
</dbReference>
<dbReference type="PANTHER" id="PTHR30363">
    <property type="entry name" value="HTH-TYPE TRANSCRIPTIONAL REGULATOR SRLR-RELATED"/>
    <property type="match status" value="1"/>
</dbReference>
<dbReference type="InterPro" id="IPR018356">
    <property type="entry name" value="Tscrpt_reg_HTH_DeoR_CS"/>
</dbReference>
<reference evidence="5 6" key="1">
    <citation type="journal article" date="2008" name="J. Bacteriol.">
        <title>The genome sequence of the tomato-pathogenic actinomycete Clavibacter michiganensis subsp. michiganensis NCPPB382 reveals a large island involved in pathogenicity.</title>
        <authorList>
            <person name="Gartemann K.H."/>
            <person name="Abt B."/>
            <person name="Bekel T."/>
            <person name="Burger A."/>
            <person name="Engemann J."/>
            <person name="Flugel M."/>
            <person name="Gaigalat L."/>
            <person name="Goesmann A."/>
            <person name="Grafen I."/>
            <person name="Kalinowski J."/>
            <person name="Kaup O."/>
            <person name="Kirchner O."/>
            <person name="Krause L."/>
            <person name="Linke B."/>
            <person name="McHardy A."/>
            <person name="Meyer F."/>
            <person name="Pohle S."/>
            <person name="Ruckert C."/>
            <person name="Schneiker S."/>
            <person name="Zellermann E.M."/>
            <person name="Puhler A."/>
            <person name="Eichenlaub R."/>
            <person name="Kaiser O."/>
            <person name="Bartels D."/>
        </authorList>
    </citation>
    <scope>NUCLEOTIDE SEQUENCE [LARGE SCALE GENOMIC DNA]</scope>
    <source>
        <strain evidence="5 6">NCPPB 382</strain>
    </source>
</reference>
<evidence type="ECO:0000256" key="2">
    <source>
        <dbReference type="ARBA" id="ARBA00023125"/>
    </source>
</evidence>
<dbReference type="SUPFAM" id="SSF100950">
    <property type="entry name" value="NagB/RpiA/CoA transferase-like"/>
    <property type="match status" value="1"/>
</dbReference>
<keyword evidence="6" id="KW-1185">Reference proteome</keyword>
<evidence type="ECO:0000313" key="6">
    <source>
        <dbReference type="Proteomes" id="UP000001564"/>
    </source>
</evidence>
<dbReference type="Pfam" id="PF00455">
    <property type="entry name" value="DeoRC"/>
    <property type="match status" value="1"/>
</dbReference>
<dbReference type="SMART" id="SM00420">
    <property type="entry name" value="HTH_DEOR"/>
    <property type="match status" value="1"/>
</dbReference>
<dbReference type="InterPro" id="IPR050313">
    <property type="entry name" value="Carb_Metab_HTH_regulators"/>
</dbReference>
<dbReference type="PROSITE" id="PS00894">
    <property type="entry name" value="HTH_DEOR_1"/>
    <property type="match status" value="1"/>
</dbReference>
<keyword evidence="3" id="KW-0804">Transcription</keyword>
<dbReference type="InterPro" id="IPR014036">
    <property type="entry name" value="DeoR-like_C"/>
</dbReference>
<dbReference type="PANTHER" id="PTHR30363:SF44">
    <property type="entry name" value="AGA OPERON TRANSCRIPTIONAL REPRESSOR-RELATED"/>
    <property type="match status" value="1"/>
</dbReference>
<dbReference type="InterPro" id="IPR037171">
    <property type="entry name" value="NagB/RpiA_transferase-like"/>
</dbReference>
<proteinExistence type="predicted"/>
<sequence length="275" mass="28418">MADDPAPVPAATRRSRILERLGDRGFATVAELAADAGVSAVTIRADLDALADSAAVQRVHGGAVLRAGLGAREQSLEVTLESAADAKRAIGRAAADLVESGQSVLLDVGSTTLQVARALVAREDLVDVTVITNGLTLALELERAMPRFTVVVTGGTLRALQHSLVDPLATVVLDRLHPDVAFIGCNGIDVDRGVTNVNLPEAEVKRRMVAASARTVVVADGAKLGRTHLGSVAPLDLVDTLLTDADADPHEVRRLRDAGLRVVAAAGGPSAAARP</sequence>
<dbReference type="Pfam" id="PF08220">
    <property type="entry name" value="HTH_DeoR"/>
    <property type="match status" value="1"/>
</dbReference>
<dbReference type="SUPFAM" id="SSF46785">
    <property type="entry name" value="Winged helix' DNA-binding domain"/>
    <property type="match status" value="1"/>
</dbReference>